<dbReference type="Proteomes" id="UP000027997">
    <property type="component" value="Unassembled WGS sequence"/>
</dbReference>
<gene>
    <name evidence="2" type="ORF">GV64_01025</name>
</gene>
<accession>A0A081K5T2</accession>
<keyword evidence="3" id="KW-1185">Reference proteome</keyword>
<proteinExistence type="predicted"/>
<evidence type="ECO:0000313" key="2">
    <source>
        <dbReference type="EMBL" id="KEI69508.1"/>
    </source>
</evidence>
<organism evidence="2 3">
    <name type="scientific">Endozoicomonas elysicola</name>
    <dbReference type="NCBI Taxonomy" id="305900"/>
    <lineage>
        <taxon>Bacteria</taxon>
        <taxon>Pseudomonadati</taxon>
        <taxon>Pseudomonadota</taxon>
        <taxon>Gammaproteobacteria</taxon>
        <taxon>Oceanospirillales</taxon>
        <taxon>Endozoicomonadaceae</taxon>
        <taxon>Endozoicomonas</taxon>
    </lineage>
</organism>
<keyword evidence="1" id="KW-0812">Transmembrane</keyword>
<reference evidence="2 3" key="1">
    <citation type="submission" date="2014-06" db="EMBL/GenBank/DDBJ databases">
        <title>Whole Genome Sequences of Three Symbiotic Endozoicomonas Bacteria.</title>
        <authorList>
            <person name="Neave M.J."/>
            <person name="Apprill A."/>
            <person name="Voolstra C.R."/>
        </authorList>
    </citation>
    <scope>NUCLEOTIDE SEQUENCE [LARGE SCALE GENOMIC DNA]</scope>
    <source>
        <strain evidence="2 3">DSM 22380</strain>
    </source>
</reference>
<sequence length="89" mass="10246">MFFLLASSIKILGWQKKVFAIQLGMFVKYGLNRQIMFLVGLLELFGAIICHLLFDTWKDGIPAMVTLLLSDYVVSIDWELLMSSIRNIF</sequence>
<evidence type="ECO:0008006" key="4">
    <source>
        <dbReference type="Google" id="ProtNLM"/>
    </source>
</evidence>
<evidence type="ECO:0000256" key="1">
    <source>
        <dbReference type="SAM" id="Phobius"/>
    </source>
</evidence>
<comment type="caution">
    <text evidence="2">The sequence shown here is derived from an EMBL/GenBank/DDBJ whole genome shotgun (WGS) entry which is preliminary data.</text>
</comment>
<name>A0A081K5T2_9GAMM</name>
<keyword evidence="1" id="KW-0472">Membrane</keyword>
<keyword evidence="1" id="KW-1133">Transmembrane helix</keyword>
<dbReference type="EMBL" id="JOJP01000001">
    <property type="protein sequence ID" value="KEI69508.1"/>
    <property type="molecule type" value="Genomic_DNA"/>
</dbReference>
<feature type="transmembrane region" description="Helical" evidence="1">
    <location>
        <begin position="35"/>
        <end position="54"/>
    </location>
</feature>
<dbReference type="AlphaFoldDB" id="A0A081K5T2"/>
<dbReference type="eggNOG" id="ENOG503352B">
    <property type="taxonomic scope" value="Bacteria"/>
</dbReference>
<evidence type="ECO:0000313" key="3">
    <source>
        <dbReference type="Proteomes" id="UP000027997"/>
    </source>
</evidence>
<protein>
    <recommendedName>
        <fullName evidence="4">DoxX family protein</fullName>
    </recommendedName>
</protein>
<dbReference type="STRING" id="305900.GV64_01025"/>